<dbReference type="InterPro" id="IPR013767">
    <property type="entry name" value="PAS_fold"/>
</dbReference>
<dbReference type="Proteomes" id="UP000481327">
    <property type="component" value="Unassembled WGS sequence"/>
</dbReference>
<organism evidence="13 14">
    <name type="scientific">Sandarakinorhabdus fusca</name>
    <dbReference type="NCBI Taxonomy" id="1439888"/>
    <lineage>
        <taxon>Bacteria</taxon>
        <taxon>Pseudomonadati</taxon>
        <taxon>Pseudomonadota</taxon>
        <taxon>Alphaproteobacteria</taxon>
        <taxon>Sphingomonadales</taxon>
        <taxon>Sphingosinicellaceae</taxon>
        <taxon>Sandarakinorhabdus</taxon>
    </lineage>
</organism>
<evidence type="ECO:0000313" key="13">
    <source>
        <dbReference type="EMBL" id="MQT16235.1"/>
    </source>
</evidence>
<proteinExistence type="predicted"/>
<keyword evidence="4" id="KW-0808">Transferase</keyword>
<evidence type="ECO:0000256" key="9">
    <source>
        <dbReference type="ARBA" id="ARBA00059827"/>
    </source>
</evidence>
<dbReference type="PROSITE" id="PS50109">
    <property type="entry name" value="HIS_KIN"/>
    <property type="match status" value="1"/>
</dbReference>
<dbReference type="GO" id="GO:0006355">
    <property type="term" value="P:regulation of DNA-templated transcription"/>
    <property type="evidence" value="ECO:0007669"/>
    <property type="project" value="InterPro"/>
</dbReference>
<evidence type="ECO:0000256" key="1">
    <source>
        <dbReference type="ARBA" id="ARBA00000085"/>
    </source>
</evidence>
<dbReference type="NCBIfam" id="TIGR00229">
    <property type="entry name" value="sensory_box"/>
    <property type="match status" value="1"/>
</dbReference>
<evidence type="ECO:0000256" key="7">
    <source>
        <dbReference type="ARBA" id="ARBA00022840"/>
    </source>
</evidence>
<dbReference type="PROSITE" id="PS50112">
    <property type="entry name" value="PAS"/>
    <property type="match status" value="1"/>
</dbReference>
<dbReference type="EMBL" id="WIOL01000001">
    <property type="protein sequence ID" value="MQT16235.1"/>
    <property type="molecule type" value="Genomic_DNA"/>
</dbReference>
<keyword evidence="14" id="KW-1185">Reference proteome</keyword>
<keyword evidence="3" id="KW-0597">Phosphoprotein</keyword>
<dbReference type="CDD" id="cd00130">
    <property type="entry name" value="PAS"/>
    <property type="match status" value="1"/>
</dbReference>
<reference evidence="13 14" key="1">
    <citation type="submission" date="2019-09" db="EMBL/GenBank/DDBJ databases">
        <title>Polymorphobacter sp. isolated from a lake in China.</title>
        <authorList>
            <person name="Liu Z."/>
        </authorList>
    </citation>
    <scope>NUCLEOTIDE SEQUENCE [LARGE SCALE GENOMIC DNA]</scope>
    <source>
        <strain evidence="13 14">D40P</strain>
    </source>
</reference>
<dbReference type="PANTHER" id="PTHR43065:SF10">
    <property type="entry name" value="PEROXIDE STRESS-ACTIVATED HISTIDINE KINASE MAK3"/>
    <property type="match status" value="1"/>
</dbReference>
<comment type="catalytic activity">
    <reaction evidence="1">
        <text>ATP + protein L-histidine = ADP + protein N-phospho-L-histidine.</text>
        <dbReference type="EC" id="2.7.13.3"/>
    </reaction>
</comment>
<dbReference type="FunFam" id="3.30.450.20:FF:000060">
    <property type="entry name" value="Sensor protein FixL"/>
    <property type="match status" value="1"/>
</dbReference>
<dbReference type="CDD" id="cd00082">
    <property type="entry name" value="HisKA"/>
    <property type="match status" value="1"/>
</dbReference>
<dbReference type="Pfam" id="PF00989">
    <property type="entry name" value="PAS"/>
    <property type="match status" value="1"/>
</dbReference>
<dbReference type="PRINTS" id="PR00344">
    <property type="entry name" value="BCTRLSENSOR"/>
</dbReference>
<evidence type="ECO:0000259" key="11">
    <source>
        <dbReference type="PROSITE" id="PS50109"/>
    </source>
</evidence>
<sequence>MIVIDSHGAILSFSAAAERMFGYAEGDVAGQNVKMLMPDPDREAHDAYMDRYMTTGVARIIGIGRVTTARRRDGSNFPIELSIGDADTPHGRVFTGFIRDLSERQRTERRLNDLQVELSHISRVSAMGSLAAALAHELNQPLTAIANYMEGARDLLDTPDAAALEMVREALDEAAGQSIRAGQIVRRLRDFIARGESEKHIESLRRLVTEANALALTGTGVAAIDVSIRLDSLADDVLVDRIQIQQVLLNLIRNAVEAIQGAGQRQLSGPGHGAARRRIEIRSRADGDDMVVITVADSGPGLSHTIQQHLFEPFQTSKEQGMGLGLSISRTIVEAHGGRIWAEPADIGGAAFHFSLVRAAAAQHPDD</sequence>
<feature type="domain" description="Histidine kinase" evidence="11">
    <location>
        <begin position="133"/>
        <end position="360"/>
    </location>
</feature>
<dbReference type="SMART" id="SM00387">
    <property type="entry name" value="HATPase_c"/>
    <property type="match status" value="1"/>
</dbReference>
<evidence type="ECO:0000313" key="14">
    <source>
        <dbReference type="Proteomes" id="UP000481327"/>
    </source>
</evidence>
<name>A0A7C9GMW5_9SPHN</name>
<evidence type="ECO:0000256" key="6">
    <source>
        <dbReference type="ARBA" id="ARBA00022777"/>
    </source>
</evidence>
<dbReference type="Gene3D" id="6.10.250.2580">
    <property type="match status" value="1"/>
</dbReference>
<keyword evidence="8" id="KW-0902">Two-component regulatory system</keyword>
<protein>
    <recommendedName>
        <fullName evidence="10">Sensor protein FixL</fullName>
        <ecNumber evidence="2">2.7.13.3</ecNumber>
    </recommendedName>
</protein>
<comment type="function">
    <text evidence="9">Putative oxygen sensor; modulates the activity of FixJ, a transcriptional activator of nitrogen fixation fixK gene. FixL probably acts as a kinase that phosphorylates FixJ.</text>
</comment>
<dbReference type="GO" id="GO:0005524">
    <property type="term" value="F:ATP binding"/>
    <property type="evidence" value="ECO:0007669"/>
    <property type="project" value="UniProtKB-KW"/>
</dbReference>
<evidence type="ECO:0000256" key="2">
    <source>
        <dbReference type="ARBA" id="ARBA00012438"/>
    </source>
</evidence>
<dbReference type="SMART" id="SM00388">
    <property type="entry name" value="HisKA"/>
    <property type="match status" value="1"/>
</dbReference>
<dbReference type="InterPro" id="IPR036097">
    <property type="entry name" value="HisK_dim/P_sf"/>
</dbReference>
<dbReference type="GO" id="GO:0000155">
    <property type="term" value="F:phosphorelay sensor kinase activity"/>
    <property type="evidence" value="ECO:0007669"/>
    <property type="project" value="InterPro"/>
</dbReference>
<evidence type="ECO:0000256" key="5">
    <source>
        <dbReference type="ARBA" id="ARBA00022741"/>
    </source>
</evidence>
<dbReference type="InterPro" id="IPR000014">
    <property type="entry name" value="PAS"/>
</dbReference>
<gene>
    <name evidence="13" type="ORF">F3168_03045</name>
</gene>
<keyword evidence="7" id="KW-0067">ATP-binding</keyword>
<dbReference type="InterPro" id="IPR035965">
    <property type="entry name" value="PAS-like_dom_sf"/>
</dbReference>
<dbReference type="Pfam" id="PF00512">
    <property type="entry name" value="HisKA"/>
    <property type="match status" value="1"/>
</dbReference>
<evidence type="ECO:0000259" key="12">
    <source>
        <dbReference type="PROSITE" id="PS50112"/>
    </source>
</evidence>
<dbReference type="InterPro" id="IPR005467">
    <property type="entry name" value="His_kinase_dom"/>
</dbReference>
<feature type="domain" description="PAS" evidence="12">
    <location>
        <begin position="1"/>
        <end position="56"/>
    </location>
</feature>
<dbReference type="Pfam" id="PF02518">
    <property type="entry name" value="HATPase_c"/>
    <property type="match status" value="1"/>
</dbReference>
<keyword evidence="5" id="KW-0547">Nucleotide-binding</keyword>
<dbReference type="InterPro" id="IPR003594">
    <property type="entry name" value="HATPase_dom"/>
</dbReference>
<dbReference type="SUPFAM" id="SSF47384">
    <property type="entry name" value="Homodimeric domain of signal transducing histidine kinase"/>
    <property type="match status" value="1"/>
</dbReference>
<dbReference type="SUPFAM" id="SSF55874">
    <property type="entry name" value="ATPase domain of HSP90 chaperone/DNA topoisomerase II/histidine kinase"/>
    <property type="match status" value="1"/>
</dbReference>
<evidence type="ECO:0000256" key="10">
    <source>
        <dbReference type="ARBA" id="ARBA00070616"/>
    </source>
</evidence>
<dbReference type="AlphaFoldDB" id="A0A7C9GMW5"/>
<evidence type="ECO:0000256" key="4">
    <source>
        <dbReference type="ARBA" id="ARBA00022679"/>
    </source>
</evidence>
<dbReference type="EC" id="2.7.13.3" evidence="2"/>
<comment type="caution">
    <text evidence="13">The sequence shown here is derived from an EMBL/GenBank/DDBJ whole genome shotgun (WGS) entry which is preliminary data.</text>
</comment>
<dbReference type="Gene3D" id="1.10.287.130">
    <property type="match status" value="1"/>
</dbReference>
<dbReference type="SUPFAM" id="SSF55785">
    <property type="entry name" value="PYP-like sensor domain (PAS domain)"/>
    <property type="match status" value="1"/>
</dbReference>
<dbReference type="Gene3D" id="3.30.565.10">
    <property type="entry name" value="Histidine kinase-like ATPase, C-terminal domain"/>
    <property type="match status" value="1"/>
</dbReference>
<dbReference type="InterPro" id="IPR003661">
    <property type="entry name" value="HisK_dim/P_dom"/>
</dbReference>
<evidence type="ECO:0000256" key="8">
    <source>
        <dbReference type="ARBA" id="ARBA00023012"/>
    </source>
</evidence>
<dbReference type="Gene3D" id="3.30.450.20">
    <property type="entry name" value="PAS domain"/>
    <property type="match status" value="1"/>
</dbReference>
<keyword evidence="6" id="KW-0418">Kinase</keyword>
<evidence type="ECO:0000256" key="3">
    <source>
        <dbReference type="ARBA" id="ARBA00022553"/>
    </source>
</evidence>
<dbReference type="PANTHER" id="PTHR43065">
    <property type="entry name" value="SENSOR HISTIDINE KINASE"/>
    <property type="match status" value="1"/>
</dbReference>
<dbReference type="InterPro" id="IPR036890">
    <property type="entry name" value="HATPase_C_sf"/>
</dbReference>
<accession>A0A7C9GMW5</accession>
<dbReference type="InterPro" id="IPR004358">
    <property type="entry name" value="Sig_transdc_His_kin-like_C"/>
</dbReference>
<dbReference type="OrthoDB" id="9789238at2"/>